<dbReference type="Gene3D" id="3.30.450.20">
    <property type="entry name" value="PAS domain"/>
    <property type="match status" value="2"/>
</dbReference>
<evidence type="ECO:0000313" key="12">
    <source>
        <dbReference type="Proteomes" id="UP001589844"/>
    </source>
</evidence>
<feature type="transmembrane region" description="Helical" evidence="6">
    <location>
        <begin position="89"/>
        <end position="114"/>
    </location>
</feature>
<feature type="transmembrane region" description="Helical" evidence="6">
    <location>
        <begin position="308"/>
        <end position="329"/>
    </location>
</feature>
<comment type="caution">
    <text evidence="11">The sequence shown here is derived from an EMBL/GenBank/DDBJ whole genome shotgun (WGS) entry which is preliminary data.</text>
</comment>
<keyword evidence="5 6" id="KW-0472">Membrane</keyword>
<dbReference type="RefSeq" id="WP_390213852.1">
    <property type="nucleotide sequence ID" value="NZ_JBHLXJ010000016.1"/>
</dbReference>
<feature type="transmembrane region" description="Helical" evidence="6">
    <location>
        <begin position="197"/>
        <end position="220"/>
    </location>
</feature>
<feature type="domain" description="GGDEF" evidence="10">
    <location>
        <begin position="624"/>
        <end position="762"/>
    </location>
</feature>
<dbReference type="PANTHER" id="PTHR44757">
    <property type="entry name" value="DIGUANYLATE CYCLASE DGCP"/>
    <property type="match status" value="1"/>
</dbReference>
<feature type="transmembrane region" description="Helical" evidence="6">
    <location>
        <begin position="162"/>
        <end position="185"/>
    </location>
</feature>
<dbReference type="NCBIfam" id="TIGR00229">
    <property type="entry name" value="sensory_box"/>
    <property type="match status" value="2"/>
</dbReference>
<organism evidence="11 12">
    <name type="scientific">Undibacterium danionis</name>
    <dbReference type="NCBI Taxonomy" id="1812100"/>
    <lineage>
        <taxon>Bacteria</taxon>
        <taxon>Pseudomonadati</taxon>
        <taxon>Pseudomonadota</taxon>
        <taxon>Betaproteobacteria</taxon>
        <taxon>Burkholderiales</taxon>
        <taxon>Oxalobacteraceae</taxon>
        <taxon>Undibacterium</taxon>
    </lineage>
</organism>
<evidence type="ECO:0000256" key="2">
    <source>
        <dbReference type="ARBA" id="ARBA00022475"/>
    </source>
</evidence>
<dbReference type="PROSITE" id="PS50887">
    <property type="entry name" value="GGDEF"/>
    <property type="match status" value="1"/>
</dbReference>
<dbReference type="SMART" id="SM00267">
    <property type="entry name" value="GGDEF"/>
    <property type="match status" value="1"/>
</dbReference>
<dbReference type="PROSITE" id="PS50112">
    <property type="entry name" value="PAS"/>
    <property type="match status" value="1"/>
</dbReference>
<accession>A0ABV6IK29</accession>
<dbReference type="Gene3D" id="3.20.20.450">
    <property type="entry name" value="EAL domain"/>
    <property type="match status" value="1"/>
</dbReference>
<dbReference type="PROSITE" id="PS50113">
    <property type="entry name" value="PAC"/>
    <property type="match status" value="1"/>
</dbReference>
<keyword evidence="3 6" id="KW-0812">Transmembrane</keyword>
<dbReference type="InterPro" id="IPR001610">
    <property type="entry name" value="PAC"/>
</dbReference>
<dbReference type="CDD" id="cd00130">
    <property type="entry name" value="PAS"/>
    <property type="match status" value="2"/>
</dbReference>
<dbReference type="SMART" id="SM00091">
    <property type="entry name" value="PAS"/>
    <property type="match status" value="2"/>
</dbReference>
<evidence type="ECO:0000259" key="7">
    <source>
        <dbReference type="PROSITE" id="PS50112"/>
    </source>
</evidence>
<dbReference type="PANTHER" id="PTHR44757:SF2">
    <property type="entry name" value="BIOFILM ARCHITECTURE MAINTENANCE PROTEIN MBAA"/>
    <property type="match status" value="1"/>
</dbReference>
<dbReference type="InterPro" id="IPR052155">
    <property type="entry name" value="Biofilm_reg_signaling"/>
</dbReference>
<evidence type="ECO:0000256" key="1">
    <source>
        <dbReference type="ARBA" id="ARBA00004651"/>
    </source>
</evidence>
<dbReference type="CDD" id="cd01949">
    <property type="entry name" value="GGDEF"/>
    <property type="match status" value="1"/>
</dbReference>
<keyword evidence="4 6" id="KW-1133">Transmembrane helix</keyword>
<keyword evidence="12" id="KW-1185">Reference proteome</keyword>
<dbReference type="Pfam" id="PF00563">
    <property type="entry name" value="EAL"/>
    <property type="match status" value="1"/>
</dbReference>
<dbReference type="InterPro" id="IPR000160">
    <property type="entry name" value="GGDEF_dom"/>
</dbReference>
<feature type="transmembrane region" description="Helical" evidence="6">
    <location>
        <begin position="58"/>
        <end position="77"/>
    </location>
</feature>
<dbReference type="InterPro" id="IPR001633">
    <property type="entry name" value="EAL_dom"/>
</dbReference>
<proteinExistence type="predicted"/>
<evidence type="ECO:0000259" key="10">
    <source>
        <dbReference type="PROSITE" id="PS50887"/>
    </source>
</evidence>
<feature type="domain" description="EAL" evidence="9">
    <location>
        <begin position="771"/>
        <end position="1025"/>
    </location>
</feature>
<dbReference type="InterPro" id="IPR043128">
    <property type="entry name" value="Rev_trsase/Diguanyl_cyclase"/>
</dbReference>
<dbReference type="SMART" id="SM00086">
    <property type="entry name" value="PAC"/>
    <property type="match status" value="2"/>
</dbReference>
<reference evidence="11 12" key="1">
    <citation type="submission" date="2024-09" db="EMBL/GenBank/DDBJ databases">
        <authorList>
            <person name="Sun Q."/>
            <person name="Mori K."/>
        </authorList>
    </citation>
    <scope>NUCLEOTIDE SEQUENCE [LARGE SCALE GENOMIC DNA]</scope>
    <source>
        <strain evidence="11 12">CCM 8677</strain>
    </source>
</reference>
<sequence length="1039" mass="116605">MGLCYSTESIADSKFGRAVGCAEVSVQHFYVLNDQWIWQGMAESRSFLFYSSPSRKRLIMRLLLTFIGYFAAGKLGLSFPFIAPNVTLIWLPTGIALAALLRAGLGMAPAIFLASALVNFSTGTPALTSLLISIGNTLAPLCVAIYLRKKNFSMSFVQREDVIRFCLASAVGMCISATCGSLSLWQAGIIPTPQFAWISWWAGDTVGLLLATPFLLALTLQGKKLKQTIQENIAFVSVFVATHWLIFFSRHSLLHLTFVAMAIMIWAALRLGQLFTSMTVLASSAIAAIATHQGIGPFKSLEASESSIVLWLYMATLSITALLITALQAERIAATNELRDSFERISKVASRLPGLIMQYRIKPDRNTNVLYVSDAIESMFEMKAKDIRHNASPMVKRIDTADKKRFLTQHEYATEHLIPYQMEFRYHRLDGSVRWLFLDALPELEPEGSTLWHCFVSDITDRKNAEQDLRVAAITFESQEGIFVADNQWRILRINQAYSRITGFSSEELIGQALPRHISQQQDADFFDTIYKALDQHRYWQGELWAERKNQEVYPQLITLTAIVNENAHITHYIGSFTDISRHKGYEDEILNLAFYDPLTHLPNRRLLMDRLQHLIAMNQRDDAHSAILFIDLDNFKTLNDTRGHDAGDLLLVEAAQRLQTCVRESDTVARLGGDEFVVILQALSPIRDEAARQADRIAEKIRLLLNEPYQITDFVHHGAGSIGVCLFQGGDTTVKDLFKRADTAMYEAKTSGRNAVRFFDPAMQAVLVVKMMLESNLRVALALEQFQLYYQIQVDAEGHVVGAEALLRWIHPDRGFISPLEFIPLAEQTGLIIPIGTWVLETACNQLKKWARNPKTAHLSLAVNVSAKQFQQSNFVEVVTEIVRLHNIDPTRLKIELTESTILDNVDATTEKMQQLKKLGIAFSMDDFGTGYSSLAYLQKLPLNQLKIDQSFVRDLSDDESDATIVRAIISLGLNLGLDVIAEGVETVAQRRFLIEHNCLTFQGYLYSKPIPIEGLNALLDGDASEHHFLLTPPDADE</sequence>
<dbReference type="InterPro" id="IPR035965">
    <property type="entry name" value="PAS-like_dom_sf"/>
</dbReference>
<dbReference type="InterPro" id="IPR029787">
    <property type="entry name" value="Nucleotide_cyclase"/>
</dbReference>
<dbReference type="InterPro" id="IPR000700">
    <property type="entry name" value="PAS-assoc_C"/>
</dbReference>
<dbReference type="PROSITE" id="PS50883">
    <property type="entry name" value="EAL"/>
    <property type="match status" value="1"/>
</dbReference>
<evidence type="ECO:0000259" key="8">
    <source>
        <dbReference type="PROSITE" id="PS50113"/>
    </source>
</evidence>
<dbReference type="InterPro" id="IPR000014">
    <property type="entry name" value="PAS"/>
</dbReference>
<feature type="domain" description="PAS" evidence="7">
    <location>
        <begin position="482"/>
        <end position="537"/>
    </location>
</feature>
<dbReference type="EMBL" id="JBHLXJ010000016">
    <property type="protein sequence ID" value="MFC0351239.1"/>
    <property type="molecule type" value="Genomic_DNA"/>
</dbReference>
<comment type="subcellular location">
    <subcellularLocation>
        <location evidence="1">Cell membrane</location>
        <topology evidence="1">Multi-pass membrane protein</topology>
    </subcellularLocation>
</comment>
<dbReference type="Pfam" id="PF05231">
    <property type="entry name" value="MASE1"/>
    <property type="match status" value="1"/>
</dbReference>
<dbReference type="Pfam" id="PF00990">
    <property type="entry name" value="GGDEF"/>
    <property type="match status" value="1"/>
</dbReference>
<evidence type="ECO:0000313" key="11">
    <source>
        <dbReference type="EMBL" id="MFC0351239.1"/>
    </source>
</evidence>
<evidence type="ECO:0000256" key="3">
    <source>
        <dbReference type="ARBA" id="ARBA00022692"/>
    </source>
</evidence>
<dbReference type="Pfam" id="PF13426">
    <property type="entry name" value="PAS_9"/>
    <property type="match status" value="1"/>
</dbReference>
<dbReference type="NCBIfam" id="TIGR00254">
    <property type="entry name" value="GGDEF"/>
    <property type="match status" value="1"/>
</dbReference>
<evidence type="ECO:0000256" key="4">
    <source>
        <dbReference type="ARBA" id="ARBA00022989"/>
    </source>
</evidence>
<evidence type="ECO:0000256" key="5">
    <source>
        <dbReference type="ARBA" id="ARBA00023136"/>
    </source>
</evidence>
<gene>
    <name evidence="11" type="ORF">ACFFJH_15575</name>
</gene>
<dbReference type="SUPFAM" id="SSF141868">
    <property type="entry name" value="EAL domain-like"/>
    <property type="match status" value="1"/>
</dbReference>
<dbReference type="InterPro" id="IPR035919">
    <property type="entry name" value="EAL_sf"/>
</dbReference>
<dbReference type="SUPFAM" id="SSF55073">
    <property type="entry name" value="Nucleotide cyclase"/>
    <property type="match status" value="1"/>
</dbReference>
<dbReference type="CDD" id="cd01948">
    <property type="entry name" value="EAL"/>
    <property type="match status" value="1"/>
</dbReference>
<dbReference type="SUPFAM" id="SSF55785">
    <property type="entry name" value="PYP-like sensor domain (PAS domain)"/>
    <property type="match status" value="2"/>
</dbReference>
<dbReference type="InterPro" id="IPR007895">
    <property type="entry name" value="MASE1"/>
</dbReference>
<feature type="domain" description="PAC" evidence="8">
    <location>
        <begin position="420"/>
        <end position="471"/>
    </location>
</feature>
<feature type="transmembrane region" description="Helical" evidence="6">
    <location>
        <begin position="126"/>
        <end position="147"/>
    </location>
</feature>
<evidence type="ECO:0000256" key="6">
    <source>
        <dbReference type="SAM" id="Phobius"/>
    </source>
</evidence>
<dbReference type="SMART" id="SM00052">
    <property type="entry name" value="EAL"/>
    <property type="match status" value="1"/>
</dbReference>
<keyword evidence="2" id="KW-1003">Cell membrane</keyword>
<feature type="transmembrane region" description="Helical" evidence="6">
    <location>
        <begin position="232"/>
        <end position="248"/>
    </location>
</feature>
<evidence type="ECO:0000259" key="9">
    <source>
        <dbReference type="PROSITE" id="PS50883"/>
    </source>
</evidence>
<dbReference type="Gene3D" id="3.30.70.270">
    <property type="match status" value="1"/>
</dbReference>
<dbReference type="Proteomes" id="UP001589844">
    <property type="component" value="Unassembled WGS sequence"/>
</dbReference>
<protein>
    <submittedName>
        <fullName evidence="11">EAL domain-containing protein</fullName>
    </submittedName>
</protein>
<name>A0ABV6IK29_9BURK</name>